<dbReference type="Proteomes" id="UP000507470">
    <property type="component" value="Unassembled WGS sequence"/>
</dbReference>
<gene>
    <name evidence="2" type="ORF">MCOR_15029</name>
</gene>
<feature type="compositionally biased region" description="Basic residues" evidence="1">
    <location>
        <begin position="1"/>
        <end position="11"/>
    </location>
</feature>
<reference evidence="2 3" key="1">
    <citation type="submission" date="2020-06" db="EMBL/GenBank/DDBJ databases">
        <authorList>
            <person name="Li R."/>
            <person name="Bekaert M."/>
        </authorList>
    </citation>
    <scope>NUCLEOTIDE SEQUENCE [LARGE SCALE GENOMIC DNA]</scope>
    <source>
        <strain evidence="3">wild</strain>
    </source>
</reference>
<feature type="region of interest" description="Disordered" evidence="1">
    <location>
        <begin position="1"/>
        <end position="20"/>
    </location>
</feature>
<protein>
    <submittedName>
        <fullName evidence="2">Uncharacterized protein</fullName>
    </submittedName>
</protein>
<proteinExistence type="predicted"/>
<organism evidence="2 3">
    <name type="scientific">Mytilus coruscus</name>
    <name type="common">Sea mussel</name>
    <dbReference type="NCBI Taxonomy" id="42192"/>
    <lineage>
        <taxon>Eukaryota</taxon>
        <taxon>Metazoa</taxon>
        <taxon>Spiralia</taxon>
        <taxon>Lophotrochozoa</taxon>
        <taxon>Mollusca</taxon>
        <taxon>Bivalvia</taxon>
        <taxon>Autobranchia</taxon>
        <taxon>Pteriomorphia</taxon>
        <taxon>Mytilida</taxon>
        <taxon>Mytiloidea</taxon>
        <taxon>Mytilidae</taxon>
        <taxon>Mytilinae</taxon>
        <taxon>Mytilus</taxon>
    </lineage>
</organism>
<evidence type="ECO:0000313" key="2">
    <source>
        <dbReference type="EMBL" id="CAC5378897.1"/>
    </source>
</evidence>
<evidence type="ECO:0000313" key="3">
    <source>
        <dbReference type="Proteomes" id="UP000507470"/>
    </source>
</evidence>
<dbReference type="EMBL" id="CACVKT020002616">
    <property type="protein sequence ID" value="CAC5378897.1"/>
    <property type="molecule type" value="Genomic_DNA"/>
</dbReference>
<keyword evidence="3" id="KW-1185">Reference proteome</keyword>
<dbReference type="AlphaFoldDB" id="A0A6J8BA33"/>
<accession>A0A6J8BA33</accession>
<sequence length="217" mass="24938">MAKCRALKRRKDALPSTPRKKQAILQHYMCVSPTAKQSLKRQSPSLSEKVLENMKGFIQETKQKRYSDARNAMYVISASVSGEKISKGEKTKQRKCMEFRKNLHASNLDLTQENLPVFEHLNDKCAETLCDKTAPHAQCLNRPCKECGVEKLSFHDNELDTSRNARDIKWENIEYTEINVKGRKTRTKLMLVSKKTKPGEMFNHFKSLLETFPGSSK</sequence>
<evidence type="ECO:0000256" key="1">
    <source>
        <dbReference type="SAM" id="MobiDB-lite"/>
    </source>
</evidence>
<name>A0A6J8BA33_MYTCO</name>